<dbReference type="Proteomes" id="UP000663879">
    <property type="component" value="Unassembled WGS sequence"/>
</dbReference>
<proteinExistence type="predicted"/>
<dbReference type="AlphaFoldDB" id="A0A814Q7T2"/>
<gene>
    <name evidence="2" type="ORF">OXX778_LOCUS21814</name>
</gene>
<reference evidence="2" key="1">
    <citation type="submission" date="2021-02" db="EMBL/GenBank/DDBJ databases">
        <authorList>
            <person name="Nowell W R."/>
        </authorList>
    </citation>
    <scope>NUCLEOTIDE SEQUENCE</scope>
    <source>
        <strain evidence="2">Ploen Becks lab</strain>
    </source>
</reference>
<feature type="compositionally biased region" description="Basic residues" evidence="1">
    <location>
        <begin position="40"/>
        <end position="51"/>
    </location>
</feature>
<keyword evidence="3" id="KW-1185">Reference proteome</keyword>
<dbReference type="EMBL" id="CAJNOC010008434">
    <property type="protein sequence ID" value="CAF1115534.1"/>
    <property type="molecule type" value="Genomic_DNA"/>
</dbReference>
<organism evidence="2 3">
    <name type="scientific">Brachionus calyciflorus</name>
    <dbReference type="NCBI Taxonomy" id="104777"/>
    <lineage>
        <taxon>Eukaryota</taxon>
        <taxon>Metazoa</taxon>
        <taxon>Spiralia</taxon>
        <taxon>Gnathifera</taxon>
        <taxon>Rotifera</taxon>
        <taxon>Eurotatoria</taxon>
        <taxon>Monogononta</taxon>
        <taxon>Pseudotrocha</taxon>
        <taxon>Ploima</taxon>
        <taxon>Brachionidae</taxon>
        <taxon>Brachionus</taxon>
    </lineage>
</organism>
<comment type="caution">
    <text evidence="2">The sequence shown here is derived from an EMBL/GenBank/DDBJ whole genome shotgun (WGS) entry which is preliminary data.</text>
</comment>
<protein>
    <submittedName>
        <fullName evidence="2">Uncharacterized protein</fullName>
    </submittedName>
</protein>
<evidence type="ECO:0000256" key="1">
    <source>
        <dbReference type="SAM" id="MobiDB-lite"/>
    </source>
</evidence>
<accession>A0A814Q7T2</accession>
<sequence>MLFPLLQREIKYSPTSSGTNVNKRRLDFENNHENLDVTLPKKKRERKLGSKNKKDIEKERLEKEKNEKEKKISELKTASAELES</sequence>
<feature type="compositionally biased region" description="Basic and acidic residues" evidence="1">
    <location>
        <begin position="52"/>
        <end position="74"/>
    </location>
</feature>
<evidence type="ECO:0000313" key="2">
    <source>
        <dbReference type="EMBL" id="CAF1115534.1"/>
    </source>
</evidence>
<feature type="region of interest" description="Disordered" evidence="1">
    <location>
        <begin position="32"/>
        <end position="84"/>
    </location>
</feature>
<name>A0A814Q7T2_9BILA</name>
<evidence type="ECO:0000313" key="3">
    <source>
        <dbReference type="Proteomes" id="UP000663879"/>
    </source>
</evidence>